<organism evidence="15 16">
    <name type="scientific">Neoaquamicrobium sediminum</name>
    <dbReference type="NCBI Taxonomy" id="1849104"/>
    <lineage>
        <taxon>Bacteria</taxon>
        <taxon>Pseudomonadati</taxon>
        <taxon>Pseudomonadota</taxon>
        <taxon>Alphaproteobacteria</taxon>
        <taxon>Hyphomicrobiales</taxon>
        <taxon>Phyllobacteriaceae</taxon>
        <taxon>Neoaquamicrobium</taxon>
    </lineage>
</organism>
<dbReference type="SMART" id="SM00532">
    <property type="entry name" value="LIGANc"/>
    <property type="match status" value="1"/>
</dbReference>
<dbReference type="InterPro" id="IPR004150">
    <property type="entry name" value="NAD_DNA_ligase_OB"/>
</dbReference>
<dbReference type="Gene3D" id="2.40.50.140">
    <property type="entry name" value="Nucleic acid-binding proteins"/>
    <property type="match status" value="1"/>
</dbReference>
<dbReference type="Pfam" id="PF01653">
    <property type="entry name" value="DNA_ligase_aden"/>
    <property type="match status" value="1"/>
</dbReference>
<evidence type="ECO:0000256" key="8">
    <source>
        <dbReference type="ARBA" id="ARBA00023027"/>
    </source>
</evidence>
<evidence type="ECO:0000256" key="2">
    <source>
        <dbReference type="ARBA" id="ARBA00022598"/>
    </source>
</evidence>
<feature type="domain" description="BRCT" evidence="14">
    <location>
        <begin position="639"/>
        <end position="717"/>
    </location>
</feature>
<comment type="cofactor">
    <cofactor evidence="12">
        <name>Mg(2+)</name>
        <dbReference type="ChEBI" id="CHEBI:18420"/>
    </cofactor>
    <cofactor evidence="12">
        <name>Mn(2+)</name>
        <dbReference type="ChEBI" id="CHEBI:29035"/>
    </cofactor>
</comment>
<feature type="binding site" evidence="12">
    <location>
        <position position="302"/>
    </location>
    <ligand>
        <name>NAD(+)</name>
        <dbReference type="ChEBI" id="CHEBI:57540"/>
    </ligand>
</feature>
<comment type="caution">
    <text evidence="12">Lacks conserved residue(s) required for the propagation of feature annotation.</text>
</comment>
<keyword evidence="16" id="KW-1185">Reference proteome</keyword>
<dbReference type="Pfam" id="PF03120">
    <property type="entry name" value="OB_DNA_ligase"/>
    <property type="match status" value="1"/>
</dbReference>
<sequence length="717" mass="78533">MPRSPKPVEDLSAEEAAEELAALAAEIAEHDRRYHGEDAPTISDAEYDALRLRNAEIEAAFPELMREDSPSAAVGAAPSGAFGQVVHAKPMLSLDNVFSDEDVRDFVASVRRFLALPAEGELAFTAEPKIDGLSMSLRYENRELVTAATRGDGSTGENVTANIRTLDEVPQRLPDDAPDVVEVRGEVYMRRDDFLALNERMAEETGRVFANPRNFAAGSLRQKDPENTRKRPLRFFAYAWGETSAPLAETQFEAVKRLGSWGFRINDHMGICRSVEEMLARYRTIEAERASLPYDIDGVVYKVDRLDLQERLGFRSRSPRWATAHKFPAEKATTVLRAIEIQVGRTGALTPVARLEPVTVGGVVVTNATLHNEDYIRGIGNDGQPIREGRDIRVGDTVLVQRAGDVIPQILDIVPEKRPADAQPYVFPDRCPACDSHAVREEGEAVRRCTGGLVCPAQAVERIRHFVSRNAFDIEGLGEKQIEFFFNHEDASLRIRTPADIFTLKARQEGSLTKLENVEGFGAVSVRKLYAAIDDRRQVALSRFLFALGVRHIGETNAKRLARHYLSFEALRAGASEAVMPEGKGDPGNAAWQELVGINGIGSVVAEALVEFFAEAHNNEAVDALLAEVTPLDEEPVGDISSPVAGKTVVFTGALERMSRDEAKAMAERLGAKVAGSVSKKTDLVVAGPGAGSKLKQATELGIEVIDEDAWFERVGQ</sequence>
<gene>
    <name evidence="12 15" type="primary">ligA</name>
    <name evidence="15" type="ORF">V1479_19495</name>
</gene>
<dbReference type="PANTHER" id="PTHR23389:SF9">
    <property type="entry name" value="DNA LIGASE"/>
    <property type="match status" value="1"/>
</dbReference>
<dbReference type="Gene3D" id="1.10.150.20">
    <property type="entry name" value="5' to 3' exonuclease, C-terminal subdomain"/>
    <property type="match status" value="2"/>
</dbReference>
<dbReference type="GO" id="GO:0003911">
    <property type="term" value="F:DNA ligase (NAD+) activity"/>
    <property type="evidence" value="ECO:0007669"/>
    <property type="project" value="UniProtKB-EC"/>
</dbReference>
<feature type="binding site" evidence="12">
    <location>
        <begin position="44"/>
        <end position="48"/>
    </location>
    <ligand>
        <name>NAD(+)</name>
        <dbReference type="ChEBI" id="CHEBI:57540"/>
    </ligand>
</feature>
<dbReference type="NCBIfam" id="TIGR00575">
    <property type="entry name" value="dnlj"/>
    <property type="match status" value="1"/>
</dbReference>
<evidence type="ECO:0000256" key="4">
    <source>
        <dbReference type="ARBA" id="ARBA00022723"/>
    </source>
</evidence>
<feature type="binding site" evidence="12">
    <location>
        <position position="455"/>
    </location>
    <ligand>
        <name>Zn(2+)</name>
        <dbReference type="ChEBI" id="CHEBI:29105"/>
    </ligand>
</feature>
<keyword evidence="6 12" id="KW-0862">Zinc</keyword>
<proteinExistence type="inferred from homology"/>
<evidence type="ECO:0000256" key="10">
    <source>
        <dbReference type="ARBA" id="ARBA00023211"/>
    </source>
</evidence>
<dbReference type="PIRSF" id="PIRSF001604">
    <property type="entry name" value="LigA"/>
    <property type="match status" value="1"/>
</dbReference>
<dbReference type="InterPro" id="IPR033136">
    <property type="entry name" value="DNA_ligase_CS"/>
</dbReference>
<protein>
    <recommendedName>
        <fullName evidence="12 13">DNA ligase</fullName>
        <ecNumber evidence="12 13">6.5.1.2</ecNumber>
    </recommendedName>
    <alternativeName>
        <fullName evidence="12">Polydeoxyribonucleotide synthase [NAD(+)]</fullName>
    </alternativeName>
</protein>
<dbReference type="SUPFAM" id="SSF52113">
    <property type="entry name" value="BRCT domain"/>
    <property type="match status" value="1"/>
</dbReference>
<feature type="binding site" evidence="12">
    <location>
        <position position="434"/>
    </location>
    <ligand>
        <name>Zn(2+)</name>
        <dbReference type="ChEBI" id="CHEBI:29105"/>
    </ligand>
</feature>
<keyword evidence="4 12" id="KW-0479">Metal-binding</keyword>
<keyword evidence="10 12" id="KW-0464">Manganese</keyword>
<feature type="binding site" evidence="12">
    <location>
        <position position="326"/>
    </location>
    <ligand>
        <name>NAD(+)</name>
        <dbReference type="ChEBI" id="CHEBI:57540"/>
    </ligand>
</feature>
<dbReference type="InterPro" id="IPR012340">
    <property type="entry name" value="NA-bd_OB-fold"/>
</dbReference>
<keyword evidence="7 12" id="KW-0460">Magnesium</keyword>
<dbReference type="EMBL" id="JAZHFV010000006">
    <property type="protein sequence ID" value="MEX4009503.1"/>
    <property type="molecule type" value="Genomic_DNA"/>
</dbReference>
<evidence type="ECO:0000256" key="6">
    <source>
        <dbReference type="ARBA" id="ARBA00022833"/>
    </source>
</evidence>
<dbReference type="InterPro" id="IPR013840">
    <property type="entry name" value="DNAligase_N"/>
</dbReference>
<dbReference type="Pfam" id="PF03119">
    <property type="entry name" value="DNA_ligase_ZBD"/>
    <property type="match status" value="1"/>
</dbReference>
<dbReference type="SUPFAM" id="SSF56091">
    <property type="entry name" value="DNA ligase/mRNA capping enzyme, catalytic domain"/>
    <property type="match status" value="1"/>
</dbReference>
<dbReference type="SUPFAM" id="SSF50249">
    <property type="entry name" value="Nucleic acid-binding proteins"/>
    <property type="match status" value="1"/>
</dbReference>
<feature type="binding site" evidence="12">
    <location>
        <position position="150"/>
    </location>
    <ligand>
        <name>NAD(+)</name>
        <dbReference type="ChEBI" id="CHEBI:57540"/>
    </ligand>
</feature>
<dbReference type="Pfam" id="PF12826">
    <property type="entry name" value="HHH_2"/>
    <property type="match status" value="1"/>
</dbReference>
<dbReference type="Proteomes" id="UP001559025">
    <property type="component" value="Unassembled WGS sequence"/>
</dbReference>
<keyword evidence="5 12" id="KW-0227">DNA damage</keyword>
<dbReference type="InterPro" id="IPR018239">
    <property type="entry name" value="DNA_ligase_AS"/>
</dbReference>
<keyword evidence="2 12" id="KW-0436">Ligase</keyword>
<dbReference type="HAMAP" id="MF_01588">
    <property type="entry name" value="DNA_ligase_A"/>
    <property type="match status" value="1"/>
</dbReference>
<dbReference type="InterPro" id="IPR001357">
    <property type="entry name" value="BRCT_dom"/>
</dbReference>
<evidence type="ECO:0000256" key="7">
    <source>
        <dbReference type="ARBA" id="ARBA00022842"/>
    </source>
</evidence>
<keyword evidence="8 12" id="KW-0520">NAD</keyword>
<reference evidence="15 16" key="1">
    <citation type="submission" date="2024-01" db="EMBL/GenBank/DDBJ databases">
        <title>New evidence supports the origin of RcGTA from prophage.</title>
        <authorList>
            <person name="Xu Y."/>
            <person name="Liu B."/>
            <person name="Chen F."/>
        </authorList>
    </citation>
    <scope>NUCLEOTIDE SEQUENCE [LARGE SCALE GENOMIC DNA]</scope>
    <source>
        <strain evidence="15 16">CBW1107-2</strain>
    </source>
</reference>
<dbReference type="PANTHER" id="PTHR23389">
    <property type="entry name" value="CHROMOSOME TRANSMISSION FIDELITY FACTOR 18"/>
    <property type="match status" value="1"/>
</dbReference>
<feature type="active site" description="N6-AMP-lysine intermediate" evidence="12">
    <location>
        <position position="129"/>
    </location>
</feature>
<dbReference type="SMART" id="SM00292">
    <property type="entry name" value="BRCT"/>
    <property type="match status" value="1"/>
</dbReference>
<feature type="binding site" evidence="12">
    <location>
        <position position="186"/>
    </location>
    <ligand>
        <name>NAD(+)</name>
        <dbReference type="ChEBI" id="CHEBI:57540"/>
    </ligand>
</feature>
<dbReference type="PROSITE" id="PS50172">
    <property type="entry name" value="BRCT"/>
    <property type="match status" value="1"/>
</dbReference>
<dbReference type="InterPro" id="IPR004149">
    <property type="entry name" value="Znf_DNAligase_C4"/>
</dbReference>
<evidence type="ECO:0000256" key="11">
    <source>
        <dbReference type="ARBA" id="ARBA00034005"/>
    </source>
</evidence>
<evidence type="ECO:0000256" key="13">
    <source>
        <dbReference type="RuleBase" id="RU000618"/>
    </source>
</evidence>
<dbReference type="Gene3D" id="6.20.10.30">
    <property type="match status" value="1"/>
</dbReference>
<evidence type="ECO:0000313" key="15">
    <source>
        <dbReference type="EMBL" id="MEX4009503.1"/>
    </source>
</evidence>
<evidence type="ECO:0000256" key="3">
    <source>
        <dbReference type="ARBA" id="ARBA00022705"/>
    </source>
</evidence>
<dbReference type="Gene3D" id="1.10.287.610">
    <property type="entry name" value="Helix hairpin bin"/>
    <property type="match status" value="1"/>
</dbReference>
<dbReference type="RefSeq" id="WP_368804412.1">
    <property type="nucleotide sequence ID" value="NZ_JAZHFV010000006.1"/>
</dbReference>
<dbReference type="Gene3D" id="3.30.470.30">
    <property type="entry name" value="DNA ligase/mRNA capping enzyme"/>
    <property type="match status" value="1"/>
</dbReference>
<feature type="binding site" evidence="12">
    <location>
        <begin position="93"/>
        <end position="94"/>
    </location>
    <ligand>
        <name>NAD(+)</name>
        <dbReference type="ChEBI" id="CHEBI:57540"/>
    </ligand>
</feature>
<dbReference type="CDD" id="cd00114">
    <property type="entry name" value="LIGANc"/>
    <property type="match status" value="1"/>
</dbReference>
<dbReference type="Pfam" id="PF00533">
    <property type="entry name" value="BRCT"/>
    <property type="match status" value="1"/>
</dbReference>
<dbReference type="Gene3D" id="3.40.50.10190">
    <property type="entry name" value="BRCT domain"/>
    <property type="match status" value="1"/>
</dbReference>
<feature type="binding site" evidence="12">
    <location>
        <position position="431"/>
    </location>
    <ligand>
        <name>Zn(2+)</name>
        <dbReference type="ChEBI" id="CHEBI:29105"/>
    </ligand>
</feature>
<comment type="catalytic activity">
    <reaction evidence="11 12 13">
        <text>NAD(+) + (deoxyribonucleotide)n-3'-hydroxyl + 5'-phospho-(deoxyribonucleotide)m = (deoxyribonucleotide)n+m + AMP + beta-nicotinamide D-nucleotide.</text>
        <dbReference type="EC" id="6.5.1.2"/>
    </reaction>
</comment>
<evidence type="ECO:0000259" key="14">
    <source>
        <dbReference type="PROSITE" id="PS50172"/>
    </source>
</evidence>
<dbReference type="CDD" id="cd17748">
    <property type="entry name" value="BRCT_DNA_ligase_like"/>
    <property type="match status" value="1"/>
</dbReference>
<dbReference type="SUPFAM" id="SSF47781">
    <property type="entry name" value="RuvA domain 2-like"/>
    <property type="match status" value="1"/>
</dbReference>
<keyword evidence="9 12" id="KW-0234">DNA repair</keyword>
<dbReference type="InterPro" id="IPR013839">
    <property type="entry name" value="DNAligase_adenylation"/>
</dbReference>
<dbReference type="InterPro" id="IPR010994">
    <property type="entry name" value="RuvA_2-like"/>
</dbReference>
<comment type="function">
    <text evidence="1 12">DNA ligase that catalyzes the formation of phosphodiester linkages between 5'-phosphoryl and 3'-hydroxyl groups in double-stranded DNA using NAD as a coenzyme and as the energy source for the reaction. It is essential for DNA replication and repair of damaged DNA.</text>
</comment>
<evidence type="ECO:0000256" key="5">
    <source>
        <dbReference type="ARBA" id="ARBA00022763"/>
    </source>
</evidence>
<accession>A0ABV3WXT4</accession>
<dbReference type="NCBIfam" id="NF005932">
    <property type="entry name" value="PRK07956.1"/>
    <property type="match status" value="1"/>
</dbReference>
<dbReference type="SMART" id="SM00278">
    <property type="entry name" value="HhH1"/>
    <property type="match status" value="3"/>
</dbReference>
<dbReference type="InterPro" id="IPR036420">
    <property type="entry name" value="BRCT_dom_sf"/>
</dbReference>
<dbReference type="PROSITE" id="PS01055">
    <property type="entry name" value="DNA_LIGASE_N1"/>
    <property type="match status" value="1"/>
</dbReference>
<name>A0ABV3WXT4_9HYPH</name>
<dbReference type="InterPro" id="IPR001679">
    <property type="entry name" value="DNA_ligase"/>
</dbReference>
<dbReference type="InterPro" id="IPR041663">
    <property type="entry name" value="DisA/LigA_HHH"/>
</dbReference>
<keyword evidence="3 12" id="KW-0235">DNA replication</keyword>
<evidence type="ECO:0000256" key="9">
    <source>
        <dbReference type="ARBA" id="ARBA00023204"/>
    </source>
</evidence>
<comment type="similarity">
    <text evidence="12">Belongs to the NAD-dependent DNA ligase family. LigA subfamily.</text>
</comment>
<dbReference type="EC" id="6.5.1.2" evidence="12 13"/>
<evidence type="ECO:0000313" key="16">
    <source>
        <dbReference type="Proteomes" id="UP001559025"/>
    </source>
</evidence>
<dbReference type="InterPro" id="IPR003583">
    <property type="entry name" value="Hlx-hairpin-Hlx_DNA-bd_motif"/>
</dbReference>
<dbReference type="PROSITE" id="PS01056">
    <property type="entry name" value="DNA_LIGASE_N2"/>
    <property type="match status" value="1"/>
</dbReference>
<evidence type="ECO:0000256" key="12">
    <source>
        <dbReference type="HAMAP-Rule" id="MF_01588"/>
    </source>
</evidence>
<evidence type="ECO:0000256" key="1">
    <source>
        <dbReference type="ARBA" id="ARBA00004067"/>
    </source>
</evidence>
<comment type="caution">
    <text evidence="15">The sequence shown here is derived from an EMBL/GenBank/DDBJ whole genome shotgun (WGS) entry which is preliminary data.</text>
</comment>
<feature type="binding site" evidence="12">
    <location>
        <position position="127"/>
    </location>
    <ligand>
        <name>NAD(+)</name>
        <dbReference type="ChEBI" id="CHEBI:57540"/>
    </ligand>
</feature>